<feature type="signal peptide" evidence="1">
    <location>
        <begin position="1"/>
        <end position="16"/>
    </location>
</feature>
<feature type="chain" id="PRO_5041344595" evidence="1">
    <location>
        <begin position="17"/>
        <end position="59"/>
    </location>
</feature>
<evidence type="ECO:0000313" key="2">
    <source>
        <dbReference type="EMBL" id="KAH9292711.1"/>
    </source>
</evidence>
<dbReference type="EMBL" id="JAHRHJ020002491">
    <property type="protein sequence ID" value="KAH9292711.1"/>
    <property type="molecule type" value="Genomic_DNA"/>
</dbReference>
<dbReference type="AlphaFoldDB" id="A0AA38C5D0"/>
<reference evidence="2 3" key="1">
    <citation type="journal article" date="2021" name="Nat. Plants">
        <title>The Taxus genome provides insights into paclitaxel biosynthesis.</title>
        <authorList>
            <person name="Xiong X."/>
            <person name="Gou J."/>
            <person name="Liao Q."/>
            <person name="Li Y."/>
            <person name="Zhou Q."/>
            <person name="Bi G."/>
            <person name="Li C."/>
            <person name="Du R."/>
            <person name="Wang X."/>
            <person name="Sun T."/>
            <person name="Guo L."/>
            <person name="Liang H."/>
            <person name="Lu P."/>
            <person name="Wu Y."/>
            <person name="Zhang Z."/>
            <person name="Ro D.K."/>
            <person name="Shang Y."/>
            <person name="Huang S."/>
            <person name="Yan J."/>
        </authorList>
    </citation>
    <scope>NUCLEOTIDE SEQUENCE [LARGE SCALE GENOMIC DNA]</scope>
    <source>
        <strain evidence="2">Ta-2019</strain>
    </source>
</reference>
<name>A0AA38C5D0_TAXCH</name>
<evidence type="ECO:0000313" key="3">
    <source>
        <dbReference type="Proteomes" id="UP000824469"/>
    </source>
</evidence>
<keyword evidence="3" id="KW-1185">Reference proteome</keyword>
<feature type="non-terminal residue" evidence="2">
    <location>
        <position position="59"/>
    </location>
</feature>
<gene>
    <name evidence="2" type="ORF">KI387_042103</name>
</gene>
<accession>A0AA38C5D0</accession>
<organism evidence="2 3">
    <name type="scientific">Taxus chinensis</name>
    <name type="common">Chinese yew</name>
    <name type="synonym">Taxus wallichiana var. chinensis</name>
    <dbReference type="NCBI Taxonomy" id="29808"/>
    <lineage>
        <taxon>Eukaryota</taxon>
        <taxon>Viridiplantae</taxon>
        <taxon>Streptophyta</taxon>
        <taxon>Embryophyta</taxon>
        <taxon>Tracheophyta</taxon>
        <taxon>Spermatophyta</taxon>
        <taxon>Pinopsida</taxon>
        <taxon>Pinidae</taxon>
        <taxon>Conifers II</taxon>
        <taxon>Cupressales</taxon>
        <taxon>Taxaceae</taxon>
        <taxon>Taxus</taxon>
    </lineage>
</organism>
<keyword evidence="1" id="KW-0732">Signal</keyword>
<proteinExistence type="predicted"/>
<dbReference type="Proteomes" id="UP000824469">
    <property type="component" value="Unassembled WGS sequence"/>
</dbReference>
<comment type="caution">
    <text evidence="2">The sequence shown here is derived from an EMBL/GenBank/DDBJ whole genome shotgun (WGS) entry which is preliminary data.</text>
</comment>
<protein>
    <submittedName>
        <fullName evidence="2">Uncharacterized protein</fullName>
    </submittedName>
</protein>
<sequence>MILLSLILTKLDLGVAGSGNKLELQAGGIGSKLEFCLRIVFSFILEAFAVLLQYMHQCN</sequence>
<evidence type="ECO:0000256" key="1">
    <source>
        <dbReference type="SAM" id="SignalP"/>
    </source>
</evidence>